<feature type="region of interest" description="Disordered" evidence="1">
    <location>
        <begin position="55"/>
        <end position="104"/>
    </location>
</feature>
<evidence type="ECO:0000313" key="2">
    <source>
        <dbReference type="EMBL" id="GGR71386.1"/>
    </source>
</evidence>
<evidence type="ECO:0000256" key="1">
    <source>
        <dbReference type="SAM" id="MobiDB-lite"/>
    </source>
</evidence>
<protein>
    <recommendedName>
        <fullName evidence="4">Replication protein</fullName>
    </recommendedName>
</protein>
<keyword evidence="3" id="KW-1185">Reference proteome</keyword>
<proteinExistence type="predicted"/>
<name>A0ABQ2RZ95_9DEIO</name>
<evidence type="ECO:0008006" key="4">
    <source>
        <dbReference type="Google" id="ProtNLM"/>
    </source>
</evidence>
<organism evidence="2 3">
    <name type="scientific">Deinococcus seoulensis</name>
    <dbReference type="NCBI Taxonomy" id="1837379"/>
    <lineage>
        <taxon>Bacteria</taxon>
        <taxon>Thermotogati</taxon>
        <taxon>Deinococcota</taxon>
        <taxon>Deinococci</taxon>
        <taxon>Deinococcales</taxon>
        <taxon>Deinococcaceae</taxon>
        <taxon>Deinococcus</taxon>
    </lineage>
</organism>
<dbReference type="RefSeq" id="WP_189066411.1">
    <property type="nucleotide sequence ID" value="NZ_BMQM01000036.1"/>
</dbReference>
<evidence type="ECO:0000313" key="3">
    <source>
        <dbReference type="Proteomes" id="UP000634308"/>
    </source>
</evidence>
<feature type="compositionally biased region" description="Low complexity" evidence="1">
    <location>
        <begin position="94"/>
        <end position="104"/>
    </location>
</feature>
<dbReference type="Proteomes" id="UP000634308">
    <property type="component" value="Unassembled WGS sequence"/>
</dbReference>
<dbReference type="EMBL" id="BMQM01000036">
    <property type="protein sequence ID" value="GGR71386.1"/>
    <property type="molecule type" value="Genomic_DNA"/>
</dbReference>
<feature type="compositionally biased region" description="Basic and acidic residues" evidence="1">
    <location>
        <begin position="55"/>
        <end position="67"/>
    </location>
</feature>
<reference evidence="3" key="1">
    <citation type="journal article" date="2019" name="Int. J. Syst. Evol. Microbiol.">
        <title>The Global Catalogue of Microorganisms (GCM) 10K type strain sequencing project: providing services to taxonomists for standard genome sequencing and annotation.</title>
        <authorList>
            <consortium name="The Broad Institute Genomics Platform"/>
            <consortium name="The Broad Institute Genome Sequencing Center for Infectious Disease"/>
            <person name="Wu L."/>
            <person name="Ma J."/>
        </authorList>
    </citation>
    <scope>NUCLEOTIDE SEQUENCE [LARGE SCALE GENOMIC DNA]</scope>
    <source>
        <strain evidence="3">JCM 31404</strain>
    </source>
</reference>
<sequence length="449" mass="50121">MPHPSDTGSVHGHSPSVSPAVQRVADTLRAGRTPACSPAELTAALRYLSDKARADAQHRARQEEGAQRFKAALRSSVQPPLLSDPRPVPAPRGTTSTPATPVSAPAVQAAVTSTLLALQAAKPHAHQAQIERALALAEARITNRIRPRARHRARLTYRALVEATYTLIHARRHNAQAITSYCWFTVLDALPLATGLSTATCERATRDLRESGLLATWSDWTTTEFLNRETGEVFEKRARTGVWVCVLLTPRDGLNARIHPAELPRDDQGQLVTHRDLTADRKAGHTAWQFRQEVRESLTHTVGKHSSQDLLHWSLPKTRQKSLVTRDSLTSHPTTDLAEFMMTAGPRELVEVLSALRTEFPQRRRDAVQAAGTALARVFNDQQSVRHYYRVLWRALQADLQGLRGLDTLQTEMHRVLIDMRELHIKHPGAMLTSRLKESDWWNAVYRAA</sequence>
<accession>A0ABQ2RZ95</accession>
<comment type="caution">
    <text evidence="2">The sequence shown here is derived from an EMBL/GenBank/DDBJ whole genome shotgun (WGS) entry which is preliminary data.</text>
</comment>
<feature type="region of interest" description="Disordered" evidence="1">
    <location>
        <begin position="1"/>
        <end position="23"/>
    </location>
</feature>
<gene>
    <name evidence="2" type="ORF">GCM10008959_36280</name>
</gene>